<evidence type="ECO:0000256" key="1">
    <source>
        <dbReference type="ARBA" id="ARBA00004123"/>
    </source>
</evidence>
<dbReference type="GO" id="GO:0005524">
    <property type="term" value="F:ATP binding"/>
    <property type="evidence" value="ECO:0007669"/>
    <property type="project" value="InterPro"/>
</dbReference>
<dbReference type="Gene3D" id="3.30.230.10">
    <property type="match status" value="1"/>
</dbReference>
<name>A0A8H3YFE9_9TREE</name>
<dbReference type="InterPro" id="IPR038973">
    <property type="entry name" value="MutL/Mlh/Pms-like"/>
</dbReference>
<proteinExistence type="inferred from homology"/>
<dbReference type="PANTHER" id="PTHR10073">
    <property type="entry name" value="DNA MISMATCH REPAIR PROTEIN MLH, PMS, MUTL"/>
    <property type="match status" value="1"/>
</dbReference>
<comment type="caution">
    <text evidence="7">The sequence shown here is derived from an EMBL/GenBank/DDBJ whole genome shotgun (WGS) entry which is preliminary data.</text>
</comment>
<dbReference type="FunFam" id="3.30.565.10:FF:000109">
    <property type="entry name" value="Related to MLH1-DNA mismatch repair protein"/>
    <property type="match status" value="1"/>
</dbReference>
<comment type="similarity">
    <text evidence="2">Belongs to the DNA mismatch repair MutL/HexB family.</text>
</comment>
<protein>
    <recommendedName>
        <fullName evidence="6">DNA mismatch repair protein S5 domain-containing protein</fullName>
    </recommendedName>
</protein>
<dbReference type="EMBL" id="BLZA01000021">
    <property type="protein sequence ID" value="GHJ87218.1"/>
    <property type="molecule type" value="Genomic_DNA"/>
</dbReference>
<dbReference type="SUPFAM" id="SSF54211">
    <property type="entry name" value="Ribosomal protein S5 domain 2-like"/>
    <property type="match status" value="1"/>
</dbReference>
<dbReference type="InterPro" id="IPR014721">
    <property type="entry name" value="Ribsml_uS5_D2-typ_fold_subgr"/>
</dbReference>
<dbReference type="InterPro" id="IPR032189">
    <property type="entry name" value="Mlh1_C"/>
</dbReference>
<keyword evidence="8" id="KW-1185">Reference proteome</keyword>
<dbReference type="Pfam" id="PF01119">
    <property type="entry name" value="DNA_mis_repair"/>
    <property type="match status" value="1"/>
</dbReference>
<dbReference type="AlphaFoldDB" id="A0A8H3YFE9"/>
<dbReference type="GO" id="GO:0016887">
    <property type="term" value="F:ATP hydrolysis activity"/>
    <property type="evidence" value="ECO:0007669"/>
    <property type="project" value="InterPro"/>
</dbReference>
<dbReference type="InterPro" id="IPR002099">
    <property type="entry name" value="MutL/Mlh/PMS"/>
</dbReference>
<dbReference type="NCBIfam" id="TIGR00585">
    <property type="entry name" value="mutl"/>
    <property type="match status" value="1"/>
</dbReference>
<keyword evidence="4" id="KW-0234">DNA repair</keyword>
<dbReference type="PANTHER" id="PTHR10073:SF12">
    <property type="entry name" value="DNA MISMATCH REPAIR PROTEIN MLH1"/>
    <property type="match status" value="1"/>
</dbReference>
<dbReference type="InterPro" id="IPR020568">
    <property type="entry name" value="Ribosomal_Su5_D2-typ_SF"/>
</dbReference>
<dbReference type="PROSITE" id="PS00058">
    <property type="entry name" value="DNA_MISMATCH_REPAIR_1"/>
    <property type="match status" value="1"/>
</dbReference>
<dbReference type="Pfam" id="PF16413">
    <property type="entry name" value="Mlh1_C"/>
    <property type="match status" value="1"/>
</dbReference>
<comment type="subcellular location">
    <subcellularLocation>
        <location evidence="1">Nucleus</location>
    </subcellularLocation>
</comment>
<dbReference type="GO" id="GO:0006298">
    <property type="term" value="P:mismatch repair"/>
    <property type="evidence" value="ECO:0007669"/>
    <property type="project" value="InterPro"/>
</dbReference>
<dbReference type="SUPFAM" id="SSF55874">
    <property type="entry name" value="ATPase domain of HSP90 chaperone/DNA topoisomerase II/histidine kinase"/>
    <property type="match status" value="1"/>
</dbReference>
<evidence type="ECO:0000313" key="8">
    <source>
        <dbReference type="Proteomes" id="UP000620104"/>
    </source>
</evidence>
<gene>
    <name evidence="7" type="ORF">NliqN6_3620</name>
</gene>
<evidence type="ECO:0000256" key="2">
    <source>
        <dbReference type="ARBA" id="ARBA00006082"/>
    </source>
</evidence>
<keyword evidence="5" id="KW-0539">Nucleus</keyword>
<evidence type="ECO:0000256" key="4">
    <source>
        <dbReference type="ARBA" id="ARBA00023204"/>
    </source>
</evidence>
<dbReference type="InterPro" id="IPR013507">
    <property type="entry name" value="DNA_mismatch_S5_2-like"/>
</dbReference>
<sequence length="754" mass="84425">MEASEEADTIPVGPKPIRKLDEEVVNQIAAAEVIQRPANAIKELLENSLDAGSTSIKVMLKDGGLRMIQIQDNGSGIRKEDLPLLCERFATSKIRKFEDLQSLHTYGFRGEALASISFVSRMSVLTKVRSEACGWKAHYQDGKLVSATQGGSSVEPKPSAANDGTMITAEDLFYNALQRRKSFKSPADEYNRVLDVVTKYAVHNPKVAFVCKKVGTNQAEVNTPSDTSSRANIALLYGNILGKELLQVGPSVHKSLGIEKVQGWATNANWSQKRSTFLLFINHRLVDSSKMKKALESLYTAYLPKGAYPFIYISLEIDPARVDVNVHPTKQEISFLDEDNVIEIVVKEVAMTLTNANTSRTFSVQTLLPGASNAPGKTQNIRAHTSTAALNKPAPQHKIRTDPKDRTLESMNMFGKRDPTQLLNSAAKRPRIDTRLNSDEIDLNDMDKSPDIELLGQEENDDRNHEILTSPNAAMTIEESEVNLKSIKKLRFLAERGGHLGLNDIFRHHKFVGLIPDMTSALIQHETKLYCLDYNDFARALFYQLGLKQFGSMHKLVLDPPPSLREMLEIAIEEEDSGIVAAGLESDKVFQEAHSRLSDRREMLEEYFSIEISEDGDLQALPLVLPGFKPNLDDLPSFLLCMAFKVDWWEEQQCFHDVLEQLAHFYSPGAMSTLTEVQAHNSRSGSEISDTAVVAAEDLVTAATTEEIEYAKYQLEHVLFPAFRKYGNFPQELMDRSLRKLTDLPQLYKVFERC</sequence>
<dbReference type="InterPro" id="IPR036890">
    <property type="entry name" value="HATPase_C_sf"/>
</dbReference>
<dbReference type="GO" id="GO:0061982">
    <property type="term" value="P:meiosis I cell cycle process"/>
    <property type="evidence" value="ECO:0007669"/>
    <property type="project" value="UniProtKB-ARBA"/>
</dbReference>
<dbReference type="Proteomes" id="UP000620104">
    <property type="component" value="Unassembled WGS sequence"/>
</dbReference>
<dbReference type="SMART" id="SM01340">
    <property type="entry name" value="DNA_mis_repair"/>
    <property type="match status" value="1"/>
</dbReference>
<evidence type="ECO:0000313" key="7">
    <source>
        <dbReference type="EMBL" id="GHJ87218.1"/>
    </source>
</evidence>
<dbReference type="GO" id="GO:0030983">
    <property type="term" value="F:mismatched DNA binding"/>
    <property type="evidence" value="ECO:0007669"/>
    <property type="project" value="InterPro"/>
</dbReference>
<dbReference type="GO" id="GO:0140664">
    <property type="term" value="F:ATP-dependent DNA damage sensor activity"/>
    <property type="evidence" value="ECO:0007669"/>
    <property type="project" value="InterPro"/>
</dbReference>
<dbReference type="InterPro" id="IPR014762">
    <property type="entry name" value="DNA_mismatch_repair_CS"/>
</dbReference>
<dbReference type="OrthoDB" id="10263226at2759"/>
<feature type="domain" description="DNA mismatch repair protein S5" evidence="6">
    <location>
        <begin position="233"/>
        <end position="354"/>
    </location>
</feature>
<evidence type="ECO:0000256" key="3">
    <source>
        <dbReference type="ARBA" id="ARBA00022763"/>
    </source>
</evidence>
<evidence type="ECO:0000259" key="6">
    <source>
        <dbReference type="SMART" id="SM01340"/>
    </source>
</evidence>
<accession>A0A8H3YFE9</accession>
<dbReference type="Gene3D" id="3.30.565.10">
    <property type="entry name" value="Histidine kinase-like ATPase, C-terminal domain"/>
    <property type="match status" value="1"/>
</dbReference>
<reference evidence="7" key="1">
    <citation type="submission" date="2020-07" db="EMBL/GenBank/DDBJ databases">
        <title>Draft Genome Sequence of a Deep-Sea Yeast, Naganishia (Cryptococcus) liquefaciens strain N6.</title>
        <authorList>
            <person name="Han Y.W."/>
            <person name="Kajitani R."/>
            <person name="Morimoto H."/>
            <person name="Parhat M."/>
            <person name="Tsubouchi H."/>
            <person name="Bakenova O."/>
            <person name="Ogata M."/>
            <person name="Argunhan B."/>
            <person name="Aoki R."/>
            <person name="Kajiwara S."/>
            <person name="Itoh T."/>
            <person name="Iwasaki H."/>
        </authorList>
    </citation>
    <scope>NUCLEOTIDE SEQUENCE</scope>
    <source>
        <strain evidence="7">N6</strain>
    </source>
</reference>
<evidence type="ECO:0000256" key="5">
    <source>
        <dbReference type="ARBA" id="ARBA00023242"/>
    </source>
</evidence>
<dbReference type="Pfam" id="PF13589">
    <property type="entry name" value="HATPase_c_3"/>
    <property type="match status" value="1"/>
</dbReference>
<organism evidence="7 8">
    <name type="scientific">Naganishia liquefaciens</name>
    <dbReference type="NCBI Taxonomy" id="104408"/>
    <lineage>
        <taxon>Eukaryota</taxon>
        <taxon>Fungi</taxon>
        <taxon>Dikarya</taxon>
        <taxon>Basidiomycota</taxon>
        <taxon>Agaricomycotina</taxon>
        <taxon>Tremellomycetes</taxon>
        <taxon>Filobasidiales</taxon>
        <taxon>Filobasidiaceae</taxon>
        <taxon>Naganishia</taxon>
    </lineage>
</organism>
<dbReference type="CDD" id="cd16926">
    <property type="entry name" value="HATPase_MutL-MLH-PMS-like"/>
    <property type="match status" value="1"/>
</dbReference>
<dbReference type="FunFam" id="3.30.230.10:FF:000014">
    <property type="entry name" value="DNA mismatch repair protein Mlh1"/>
    <property type="match status" value="1"/>
</dbReference>
<dbReference type="GO" id="GO:0032389">
    <property type="term" value="C:MutLalpha complex"/>
    <property type="evidence" value="ECO:0007669"/>
    <property type="project" value="TreeGrafter"/>
</dbReference>
<keyword evidence="3" id="KW-0227">DNA damage</keyword>